<name>A0A6D2IQL4_9BRAS</name>
<feature type="region of interest" description="Disordered" evidence="1">
    <location>
        <begin position="1"/>
        <end position="36"/>
    </location>
</feature>
<feature type="compositionally biased region" description="Basic and acidic residues" evidence="1">
    <location>
        <begin position="14"/>
        <end position="26"/>
    </location>
</feature>
<proteinExistence type="predicted"/>
<reference evidence="2" key="1">
    <citation type="submission" date="2020-01" db="EMBL/GenBank/DDBJ databases">
        <authorList>
            <person name="Mishra B."/>
        </authorList>
    </citation>
    <scope>NUCLEOTIDE SEQUENCE [LARGE SCALE GENOMIC DNA]</scope>
</reference>
<accession>A0A6D2IQL4</accession>
<feature type="region of interest" description="Disordered" evidence="1">
    <location>
        <begin position="181"/>
        <end position="227"/>
    </location>
</feature>
<dbReference type="EMBL" id="CACVBM020001081">
    <property type="protein sequence ID" value="CAA7029388.1"/>
    <property type="molecule type" value="Genomic_DNA"/>
</dbReference>
<dbReference type="Proteomes" id="UP000467841">
    <property type="component" value="Unassembled WGS sequence"/>
</dbReference>
<gene>
    <name evidence="2" type="ORF">MERR_LOCUS16623</name>
</gene>
<feature type="region of interest" description="Disordered" evidence="1">
    <location>
        <begin position="59"/>
        <end position="133"/>
    </location>
</feature>
<evidence type="ECO:0000313" key="2">
    <source>
        <dbReference type="EMBL" id="CAA7029388.1"/>
    </source>
</evidence>
<feature type="compositionally biased region" description="Basic and acidic residues" evidence="1">
    <location>
        <begin position="102"/>
        <end position="116"/>
    </location>
</feature>
<organism evidence="2 3">
    <name type="scientific">Microthlaspi erraticum</name>
    <dbReference type="NCBI Taxonomy" id="1685480"/>
    <lineage>
        <taxon>Eukaryota</taxon>
        <taxon>Viridiplantae</taxon>
        <taxon>Streptophyta</taxon>
        <taxon>Embryophyta</taxon>
        <taxon>Tracheophyta</taxon>
        <taxon>Spermatophyta</taxon>
        <taxon>Magnoliopsida</taxon>
        <taxon>eudicotyledons</taxon>
        <taxon>Gunneridae</taxon>
        <taxon>Pentapetalae</taxon>
        <taxon>rosids</taxon>
        <taxon>malvids</taxon>
        <taxon>Brassicales</taxon>
        <taxon>Brassicaceae</taxon>
        <taxon>Coluteocarpeae</taxon>
        <taxon>Microthlaspi</taxon>
    </lineage>
</organism>
<evidence type="ECO:0000313" key="3">
    <source>
        <dbReference type="Proteomes" id="UP000467841"/>
    </source>
</evidence>
<keyword evidence="3" id="KW-1185">Reference proteome</keyword>
<evidence type="ECO:0000256" key="1">
    <source>
        <dbReference type="SAM" id="MobiDB-lite"/>
    </source>
</evidence>
<sequence>MICEKRSLSSIELSRAEDRAESRAEDQPGSADLGEPECYYFEEYEAPRMNPSVVAATRGLDFSKTRRRSPRPPHSLGVDHSSPLQGGSLPKSLTEPLLSSQGKEKTTRREGGRLPRPDAPARPPDSIESKQRKLNSIELTVELTWRSPSSRIRDLSTIPALPGLPSRWNPYGQYELAKLHQGQGATHFEEEEEESKLDRVTTVEWSAPDGRLPSPDHDLASQFFGGH</sequence>
<comment type="caution">
    <text evidence="2">The sequence shown here is derived from an EMBL/GenBank/DDBJ whole genome shotgun (WGS) entry which is preliminary data.</text>
</comment>
<dbReference type="AlphaFoldDB" id="A0A6D2IQL4"/>
<protein>
    <submittedName>
        <fullName evidence="2">Uncharacterized protein</fullName>
    </submittedName>
</protein>